<dbReference type="GO" id="GO:0022625">
    <property type="term" value="C:cytosolic large ribosomal subunit"/>
    <property type="evidence" value="ECO:0007669"/>
    <property type="project" value="InterPro"/>
</dbReference>
<dbReference type="PANTHER" id="PTHR11449">
    <property type="entry name" value="RIBOSOMAL PROTEIN L30"/>
    <property type="match status" value="1"/>
</dbReference>
<dbReference type="Gene3D" id="3.30.1330.30">
    <property type="match status" value="1"/>
</dbReference>
<evidence type="ECO:0000256" key="1">
    <source>
        <dbReference type="ARBA" id="ARBA00007326"/>
    </source>
</evidence>
<name>A0A5E4LQX7_9ARCH</name>
<evidence type="ECO:0000256" key="5">
    <source>
        <dbReference type="HAMAP-Rule" id="MF_00481"/>
    </source>
</evidence>
<dbReference type="InterPro" id="IPR029064">
    <property type="entry name" value="Ribosomal_eL30-like_sf"/>
</dbReference>
<dbReference type="GO" id="GO:0003723">
    <property type="term" value="F:RNA binding"/>
    <property type="evidence" value="ECO:0007669"/>
    <property type="project" value="InterPro"/>
</dbReference>
<evidence type="ECO:0000256" key="4">
    <source>
        <dbReference type="ARBA" id="ARBA00035231"/>
    </source>
</evidence>
<dbReference type="NCBIfam" id="NF002172">
    <property type="entry name" value="PRK01018.1"/>
    <property type="match status" value="1"/>
</dbReference>
<dbReference type="GO" id="GO:0006412">
    <property type="term" value="P:translation"/>
    <property type="evidence" value="ECO:0007669"/>
    <property type="project" value="UniProtKB-UniRule"/>
</dbReference>
<organism evidence="7 8">
    <name type="scientific">Candidatus Bilamarchaeum dharawalense</name>
    <dbReference type="NCBI Taxonomy" id="2885759"/>
    <lineage>
        <taxon>Archaea</taxon>
        <taxon>Candidatus Micrarchaeota</taxon>
        <taxon>Candidatus Micrarchaeia</taxon>
        <taxon>Candidatus Anstonellales</taxon>
        <taxon>Candidatus Bilamarchaeaceae</taxon>
        <taxon>Candidatus Bilamarchaeum</taxon>
    </lineage>
</organism>
<accession>A0A5E4LQX7</accession>
<dbReference type="Pfam" id="PF01248">
    <property type="entry name" value="Ribosomal_L7Ae"/>
    <property type="match status" value="1"/>
</dbReference>
<evidence type="ECO:0000313" key="8">
    <source>
        <dbReference type="Proteomes" id="UP000789941"/>
    </source>
</evidence>
<dbReference type="HAMAP" id="MF_00481">
    <property type="entry name" value="Ribosomal_eL30"/>
    <property type="match status" value="1"/>
</dbReference>
<keyword evidence="2 5" id="KW-0689">Ribosomal protein</keyword>
<gene>
    <name evidence="5" type="primary">rpl30e</name>
    <name evidence="7" type="ORF">LFW2832_00441</name>
</gene>
<dbReference type="Proteomes" id="UP000789941">
    <property type="component" value="Unassembled WGS sequence"/>
</dbReference>
<evidence type="ECO:0000259" key="6">
    <source>
        <dbReference type="Pfam" id="PF01248"/>
    </source>
</evidence>
<evidence type="ECO:0000256" key="3">
    <source>
        <dbReference type="ARBA" id="ARBA00023274"/>
    </source>
</evidence>
<keyword evidence="3 5" id="KW-0687">Ribonucleoprotein</keyword>
<dbReference type="EMBL" id="CABMJJ010000007">
    <property type="protein sequence ID" value="VVC03558.1"/>
    <property type="molecule type" value="Genomic_DNA"/>
</dbReference>
<comment type="caution">
    <text evidence="7">The sequence shown here is derived from an EMBL/GenBank/DDBJ whole genome shotgun (WGS) entry which is preliminary data.</text>
</comment>
<evidence type="ECO:0000256" key="2">
    <source>
        <dbReference type="ARBA" id="ARBA00022980"/>
    </source>
</evidence>
<dbReference type="InterPro" id="IPR004038">
    <property type="entry name" value="Ribosomal_eL8/eL30/eS12/Gad45"/>
</dbReference>
<dbReference type="SUPFAM" id="SSF55315">
    <property type="entry name" value="L30e-like"/>
    <property type="match status" value="1"/>
</dbReference>
<dbReference type="PROSITE" id="PS00993">
    <property type="entry name" value="RIBOSOMAL_L30E_2"/>
    <property type="match status" value="1"/>
</dbReference>
<proteinExistence type="inferred from homology"/>
<sequence length="134" mass="14474">MADEVEDTPEVDEEEIKTKKVKVRKVVRRRKTKKERENPITVAIRLAVESGSVEFGARASISTASGKAKLLVIASNTPPSIKEKVEKFATGSKIPVIIYDGSSVELGSVCGKPFPVSVLSVYNEGSSNILDLAK</sequence>
<dbReference type="InterPro" id="IPR039109">
    <property type="entry name" value="Ribosomal_eL30-like"/>
</dbReference>
<comment type="similarity">
    <text evidence="1 5">Belongs to the eukaryotic ribosomal protein eL30 family.</text>
</comment>
<evidence type="ECO:0000313" key="7">
    <source>
        <dbReference type="EMBL" id="VVC03558.1"/>
    </source>
</evidence>
<protein>
    <recommendedName>
        <fullName evidence="4 5">Large ribosomal subunit protein eL30</fullName>
    </recommendedName>
</protein>
<dbReference type="GO" id="GO:0003735">
    <property type="term" value="F:structural constituent of ribosome"/>
    <property type="evidence" value="ECO:0007669"/>
    <property type="project" value="InterPro"/>
</dbReference>
<reference evidence="7 8" key="1">
    <citation type="submission" date="2019-08" db="EMBL/GenBank/DDBJ databases">
        <authorList>
            <person name="Vazquez-Campos X."/>
        </authorList>
    </citation>
    <scope>NUCLEOTIDE SEQUENCE [LARGE SCALE GENOMIC DNA]</scope>
    <source>
        <strain evidence="7">LFW-283_2</strain>
    </source>
</reference>
<dbReference type="InterPro" id="IPR000231">
    <property type="entry name" value="Ribosomal_eL30"/>
</dbReference>
<dbReference type="InterPro" id="IPR022991">
    <property type="entry name" value="Ribosomal_eL30_CS"/>
</dbReference>
<feature type="domain" description="Ribosomal protein eL8/eL30/eS12/Gadd45" evidence="6">
    <location>
        <begin position="43"/>
        <end position="130"/>
    </location>
</feature>
<dbReference type="AlphaFoldDB" id="A0A5E4LQX7"/>